<comment type="caution">
    <text evidence="1">The sequence shown here is derived from an EMBL/GenBank/DDBJ whole genome shotgun (WGS) entry which is preliminary data.</text>
</comment>
<gene>
    <name evidence="1" type="ORF">S03H2_67229</name>
</gene>
<dbReference type="EMBL" id="BARU01043976">
    <property type="protein sequence ID" value="GAH87046.1"/>
    <property type="molecule type" value="Genomic_DNA"/>
</dbReference>
<accession>X1IX85</accession>
<evidence type="ECO:0000313" key="1">
    <source>
        <dbReference type="EMBL" id="GAH87046.1"/>
    </source>
</evidence>
<protein>
    <submittedName>
        <fullName evidence="1">Uncharacterized protein</fullName>
    </submittedName>
</protein>
<feature type="non-terminal residue" evidence="1">
    <location>
        <position position="72"/>
    </location>
</feature>
<proteinExistence type="predicted"/>
<dbReference type="AlphaFoldDB" id="X1IX85"/>
<sequence length="72" mass="8035">MKEIEKKSTVENRAMLKKCLPIKTTLGKTVSTATPSSGTNFSQGLREYNMNPIQVRYLAALHPDILYATTFS</sequence>
<organism evidence="1">
    <name type="scientific">marine sediment metagenome</name>
    <dbReference type="NCBI Taxonomy" id="412755"/>
    <lineage>
        <taxon>unclassified sequences</taxon>
        <taxon>metagenomes</taxon>
        <taxon>ecological metagenomes</taxon>
    </lineage>
</organism>
<reference evidence="1" key="1">
    <citation type="journal article" date="2014" name="Front. Microbiol.">
        <title>High frequency of phylogenetically diverse reductive dehalogenase-homologous genes in deep subseafloor sedimentary metagenomes.</title>
        <authorList>
            <person name="Kawai M."/>
            <person name="Futagami T."/>
            <person name="Toyoda A."/>
            <person name="Takaki Y."/>
            <person name="Nishi S."/>
            <person name="Hori S."/>
            <person name="Arai W."/>
            <person name="Tsubouchi T."/>
            <person name="Morono Y."/>
            <person name="Uchiyama I."/>
            <person name="Ito T."/>
            <person name="Fujiyama A."/>
            <person name="Inagaki F."/>
            <person name="Takami H."/>
        </authorList>
    </citation>
    <scope>NUCLEOTIDE SEQUENCE</scope>
    <source>
        <strain evidence="1">Expedition CK06-06</strain>
    </source>
</reference>
<name>X1IX85_9ZZZZ</name>